<dbReference type="AlphaFoldDB" id="A0A165K0Z2"/>
<feature type="signal peptide" evidence="1">
    <location>
        <begin position="1"/>
        <end position="20"/>
    </location>
</feature>
<dbReference type="Pfam" id="PF09362">
    <property type="entry name" value="DUF1996"/>
    <property type="match status" value="1"/>
</dbReference>
<evidence type="ECO:0000313" key="4">
    <source>
        <dbReference type="Proteomes" id="UP000077266"/>
    </source>
</evidence>
<dbReference type="EMBL" id="KV425954">
    <property type="protein sequence ID" value="KZV95628.1"/>
    <property type="molecule type" value="Genomic_DNA"/>
</dbReference>
<dbReference type="InterPro" id="IPR002889">
    <property type="entry name" value="WSC_carb-bd"/>
</dbReference>
<accession>A0A165K0Z2</accession>
<dbReference type="SMART" id="SM00321">
    <property type="entry name" value="WSC"/>
    <property type="match status" value="1"/>
</dbReference>
<evidence type="ECO:0000259" key="2">
    <source>
        <dbReference type="PROSITE" id="PS51212"/>
    </source>
</evidence>
<dbReference type="PROSITE" id="PS51212">
    <property type="entry name" value="WSC"/>
    <property type="match status" value="1"/>
</dbReference>
<dbReference type="PANTHER" id="PTHR43662">
    <property type="match status" value="1"/>
</dbReference>
<dbReference type="OrthoDB" id="74764at2759"/>
<dbReference type="InterPro" id="IPR018535">
    <property type="entry name" value="DUF1996"/>
</dbReference>
<evidence type="ECO:0000313" key="3">
    <source>
        <dbReference type="EMBL" id="KZV95628.1"/>
    </source>
</evidence>
<name>A0A165K0Z2_EXIGL</name>
<sequence length="512" mass="55463">MGAPLALSLVLIVCAQYAAAFFRMTCGRPVTVMRADPIVNPGAVSNHVHQVLGGNAFDFTQTYDSLRASSCSSCAARQDLSVYWTPNLWYHAKNGSFHPVNQITATVYYLQRYGSNGERLRAFPKGFRMLAGDMTLRSFDQDDPAQKAVTFNCLDAGNTGAAGQYNRLPTHNCPSGMRTQIFFPSCWDGQSLDSPNHKTHVAYPSGVDSGTCPSTHPIRLISIFYEIVYDTGSWNDMWWDGGSSDIGQPFILSMGDPVGYGFHGDFINGWDVDLLQKVVDECTADSGVIEECGPLASDLRSVDEMNDCAFPGRVPEPVTGWLPELPGCNPVQPGPTAAVINTTCGAPQSTDFVPRASVSFIADTNVSQWESLGCAHEPKDGRILTQLWTGANATAMGVDKCVQHCKDSRWRYAGLENGNECWCGTSLSSPATQLIGPYTCDTPCAGGGSIANGTLPENCGAQGKLAIYKDIGAPAPTLGKPRCRLRRKPNLFEQLMMNQRVLAMPTSPARRR</sequence>
<feature type="domain" description="WSC" evidence="2">
    <location>
        <begin position="368"/>
        <end position="471"/>
    </location>
</feature>
<dbReference type="Pfam" id="PF01822">
    <property type="entry name" value="WSC"/>
    <property type="match status" value="1"/>
</dbReference>
<dbReference type="PANTHER" id="PTHR43662:SF3">
    <property type="entry name" value="DOMAIN PROTEIN, PUTATIVE (AFU_ORTHOLOGUE AFUA_6G11970)-RELATED"/>
    <property type="match status" value="1"/>
</dbReference>
<dbReference type="InParanoid" id="A0A165K0Z2"/>
<organism evidence="3 4">
    <name type="scientific">Exidia glandulosa HHB12029</name>
    <dbReference type="NCBI Taxonomy" id="1314781"/>
    <lineage>
        <taxon>Eukaryota</taxon>
        <taxon>Fungi</taxon>
        <taxon>Dikarya</taxon>
        <taxon>Basidiomycota</taxon>
        <taxon>Agaricomycotina</taxon>
        <taxon>Agaricomycetes</taxon>
        <taxon>Auriculariales</taxon>
        <taxon>Exidiaceae</taxon>
        <taxon>Exidia</taxon>
    </lineage>
</organism>
<evidence type="ECO:0000256" key="1">
    <source>
        <dbReference type="SAM" id="SignalP"/>
    </source>
</evidence>
<reference evidence="3 4" key="1">
    <citation type="journal article" date="2016" name="Mol. Biol. Evol.">
        <title>Comparative Genomics of Early-Diverging Mushroom-Forming Fungi Provides Insights into the Origins of Lignocellulose Decay Capabilities.</title>
        <authorList>
            <person name="Nagy L.G."/>
            <person name="Riley R."/>
            <person name="Tritt A."/>
            <person name="Adam C."/>
            <person name="Daum C."/>
            <person name="Floudas D."/>
            <person name="Sun H."/>
            <person name="Yadav J.S."/>
            <person name="Pangilinan J."/>
            <person name="Larsson K.H."/>
            <person name="Matsuura K."/>
            <person name="Barry K."/>
            <person name="Labutti K."/>
            <person name="Kuo R."/>
            <person name="Ohm R.A."/>
            <person name="Bhattacharya S.S."/>
            <person name="Shirouzu T."/>
            <person name="Yoshinaga Y."/>
            <person name="Martin F.M."/>
            <person name="Grigoriev I.V."/>
            <person name="Hibbett D.S."/>
        </authorList>
    </citation>
    <scope>NUCLEOTIDE SEQUENCE [LARGE SCALE GENOMIC DNA]</scope>
    <source>
        <strain evidence="3 4">HHB12029</strain>
    </source>
</reference>
<dbReference type="STRING" id="1314781.A0A165K0Z2"/>
<proteinExistence type="predicted"/>
<dbReference type="Proteomes" id="UP000077266">
    <property type="component" value="Unassembled WGS sequence"/>
</dbReference>
<gene>
    <name evidence="3" type="ORF">EXIGLDRAFT_735028</name>
</gene>
<protein>
    <recommendedName>
        <fullName evidence="2">WSC domain-containing protein</fullName>
    </recommendedName>
</protein>
<keyword evidence="4" id="KW-1185">Reference proteome</keyword>
<keyword evidence="1" id="KW-0732">Signal</keyword>
<feature type="chain" id="PRO_5007860550" description="WSC domain-containing protein" evidence="1">
    <location>
        <begin position="21"/>
        <end position="512"/>
    </location>
</feature>